<dbReference type="InterPro" id="IPR008949">
    <property type="entry name" value="Isoprenoid_synthase_dom_sf"/>
</dbReference>
<protein>
    <submittedName>
        <fullName evidence="8">Polyprenyl synthetase family protein</fullName>
    </submittedName>
</protein>
<dbReference type="Proteomes" id="UP000595857">
    <property type="component" value="Chromosome"/>
</dbReference>
<dbReference type="SUPFAM" id="SSF48576">
    <property type="entry name" value="Terpenoid synthases"/>
    <property type="match status" value="1"/>
</dbReference>
<evidence type="ECO:0000256" key="1">
    <source>
        <dbReference type="ARBA" id="ARBA00001946"/>
    </source>
</evidence>
<keyword evidence="6" id="KW-0414">Isoprene biosynthesis</keyword>
<evidence type="ECO:0000256" key="7">
    <source>
        <dbReference type="RuleBase" id="RU004466"/>
    </source>
</evidence>
<keyword evidence="3 7" id="KW-0808">Transferase</keyword>
<dbReference type="PANTHER" id="PTHR43281:SF1">
    <property type="entry name" value="FARNESYL DIPHOSPHATE SYNTHASE"/>
    <property type="match status" value="1"/>
</dbReference>
<dbReference type="PANTHER" id="PTHR43281">
    <property type="entry name" value="FARNESYL DIPHOSPHATE SYNTHASE"/>
    <property type="match status" value="1"/>
</dbReference>
<reference evidence="8 9" key="1">
    <citation type="submission" date="2021-01" db="EMBL/GenBank/DDBJ databases">
        <title>Genome seq and assembly of Devosia sp. LEGU1.</title>
        <authorList>
            <person name="Chhetri G."/>
        </authorList>
    </citation>
    <scope>NUCLEOTIDE SEQUENCE [LARGE SCALE GENOMIC DNA]</scope>
    <source>
        <strain evidence="8 9">LEGU1</strain>
    </source>
</reference>
<dbReference type="InterPro" id="IPR000092">
    <property type="entry name" value="Polyprenyl_synt"/>
</dbReference>
<evidence type="ECO:0000256" key="6">
    <source>
        <dbReference type="ARBA" id="ARBA00023229"/>
    </source>
</evidence>
<evidence type="ECO:0000256" key="4">
    <source>
        <dbReference type="ARBA" id="ARBA00022723"/>
    </source>
</evidence>
<keyword evidence="9" id="KW-1185">Reference proteome</keyword>
<dbReference type="SFLD" id="SFLDS00005">
    <property type="entry name" value="Isoprenoid_Synthase_Type_I"/>
    <property type="match status" value="1"/>
</dbReference>
<dbReference type="Pfam" id="PF00348">
    <property type="entry name" value="polyprenyl_synt"/>
    <property type="match status" value="1"/>
</dbReference>
<dbReference type="SFLD" id="SFLDG01017">
    <property type="entry name" value="Polyprenyl_Transferase_Like"/>
    <property type="match status" value="1"/>
</dbReference>
<keyword evidence="4" id="KW-0479">Metal-binding</keyword>
<dbReference type="EMBL" id="CP068046">
    <property type="protein sequence ID" value="QQR38639.1"/>
    <property type="molecule type" value="Genomic_DNA"/>
</dbReference>
<evidence type="ECO:0000313" key="8">
    <source>
        <dbReference type="EMBL" id="QQR38639.1"/>
    </source>
</evidence>
<comment type="similarity">
    <text evidence="2 7">Belongs to the FPP/GGPP synthase family.</text>
</comment>
<evidence type="ECO:0000256" key="3">
    <source>
        <dbReference type="ARBA" id="ARBA00022679"/>
    </source>
</evidence>
<evidence type="ECO:0000313" key="9">
    <source>
        <dbReference type="Proteomes" id="UP000595857"/>
    </source>
</evidence>
<organism evidence="8 9">
    <name type="scientific">Devosia rhizoryzae</name>
    <dbReference type="NCBI Taxonomy" id="2774137"/>
    <lineage>
        <taxon>Bacteria</taxon>
        <taxon>Pseudomonadati</taxon>
        <taxon>Pseudomonadota</taxon>
        <taxon>Alphaproteobacteria</taxon>
        <taxon>Hyphomicrobiales</taxon>
        <taxon>Devosiaceae</taxon>
        <taxon>Devosia</taxon>
    </lineage>
</organism>
<dbReference type="CDD" id="cd00685">
    <property type="entry name" value="Trans_IPPS_HT"/>
    <property type="match status" value="1"/>
</dbReference>
<keyword evidence="5" id="KW-0460">Magnesium</keyword>
<accession>A0ABX7C5V1</accession>
<evidence type="ECO:0000256" key="2">
    <source>
        <dbReference type="ARBA" id="ARBA00006706"/>
    </source>
</evidence>
<dbReference type="Gene3D" id="1.10.600.10">
    <property type="entry name" value="Farnesyl Diphosphate Synthase"/>
    <property type="match status" value="1"/>
</dbReference>
<gene>
    <name evidence="8" type="ORF">JI748_12810</name>
</gene>
<evidence type="ECO:0000256" key="5">
    <source>
        <dbReference type="ARBA" id="ARBA00022842"/>
    </source>
</evidence>
<proteinExistence type="inferred from homology"/>
<name>A0ABX7C5V1_9HYPH</name>
<dbReference type="RefSeq" id="WP_201631268.1">
    <property type="nucleotide sequence ID" value="NZ_CP068046.1"/>
</dbReference>
<comment type="cofactor">
    <cofactor evidence="1">
        <name>Mg(2+)</name>
        <dbReference type="ChEBI" id="CHEBI:18420"/>
    </cofactor>
</comment>
<sequence length="309" mass="33021">MTSSNASLDLNSSRSGDIADAISVRSAVEHRLEQLVTDLPGVPPNLQQAVRHALLGESKRVRPVLLYLIAEPKPWEQGAVLDAGCAVEMVHTASLILDDLPCMDDAQLRRQRPTTHIAFGQSTAILAAIALLTKAFGIIAGLDGIAEAKRLRLSALLSDAVGWEGLVAGQEIDVNGRDSLIGVTEVEELNWLKTGVLFVAAAEMGAILSGMDDDRVEAVKRFARHFGVAFQTADDILDISASQGELGKDVQKDGSKATLVSLFGASKAQLSCQEHLARADQALVESGVNADPLRELMQRLFKMPKASLP</sequence>